<dbReference type="GO" id="GO:0005634">
    <property type="term" value="C:nucleus"/>
    <property type="evidence" value="ECO:0007669"/>
    <property type="project" value="TreeGrafter"/>
</dbReference>
<evidence type="ECO:0000313" key="6">
    <source>
        <dbReference type="Proteomes" id="UP000265631"/>
    </source>
</evidence>
<feature type="region of interest" description="Disordered" evidence="3">
    <location>
        <begin position="87"/>
        <end position="123"/>
    </location>
</feature>
<dbReference type="Proteomes" id="UP000265631">
    <property type="component" value="Unassembled WGS sequence"/>
</dbReference>
<dbReference type="PANTHER" id="PTHR31668:SF23">
    <property type="entry name" value="ZN(II)2CYS6 TRANSCRIPTION FACTOR (EUROFUNG)"/>
    <property type="match status" value="1"/>
</dbReference>
<dbReference type="STRING" id="2594813.A0A395N5Y4"/>
<name>A0A395N5Y4_9HYPO</name>
<dbReference type="InterPro" id="IPR001138">
    <property type="entry name" value="Zn2Cys6_DnaBD"/>
</dbReference>
<feature type="compositionally biased region" description="Basic and acidic residues" evidence="3">
    <location>
        <begin position="16"/>
        <end position="25"/>
    </location>
</feature>
<dbReference type="PANTHER" id="PTHR31668">
    <property type="entry name" value="GLUCOSE TRANSPORT TRANSCRIPTION REGULATOR RGT1-RELATED-RELATED"/>
    <property type="match status" value="1"/>
</dbReference>
<organism evidence="5 6">
    <name type="scientific">Fusarium flagelliforme</name>
    <dbReference type="NCBI Taxonomy" id="2675880"/>
    <lineage>
        <taxon>Eukaryota</taxon>
        <taxon>Fungi</taxon>
        <taxon>Dikarya</taxon>
        <taxon>Ascomycota</taxon>
        <taxon>Pezizomycotina</taxon>
        <taxon>Sordariomycetes</taxon>
        <taxon>Hypocreomycetidae</taxon>
        <taxon>Hypocreales</taxon>
        <taxon>Nectriaceae</taxon>
        <taxon>Fusarium</taxon>
        <taxon>Fusarium incarnatum-equiseti species complex</taxon>
    </lineage>
</organism>
<accession>A0A395N5Y4</accession>
<feature type="region of interest" description="Disordered" evidence="3">
    <location>
        <begin position="1"/>
        <end position="56"/>
    </location>
</feature>
<dbReference type="CDD" id="cd12148">
    <property type="entry name" value="fungal_TF_MHR"/>
    <property type="match status" value="1"/>
</dbReference>
<keyword evidence="2" id="KW-0539">Nucleus</keyword>
<evidence type="ECO:0000313" key="5">
    <source>
        <dbReference type="EMBL" id="RFN55297.1"/>
    </source>
</evidence>
<dbReference type="InterPro" id="IPR007219">
    <property type="entry name" value="XnlR_reg_dom"/>
</dbReference>
<keyword evidence="1" id="KW-0479">Metal-binding</keyword>
<dbReference type="AlphaFoldDB" id="A0A395N5Y4"/>
<dbReference type="GO" id="GO:0003677">
    <property type="term" value="F:DNA binding"/>
    <property type="evidence" value="ECO:0007669"/>
    <property type="project" value="InterPro"/>
</dbReference>
<evidence type="ECO:0000256" key="2">
    <source>
        <dbReference type="ARBA" id="ARBA00023242"/>
    </source>
</evidence>
<sequence>MDHSMDHVNVPPPLDNGHDQHHPERATSSATPRKFSIRSNFGKARQPRSRKNRPCDACRRRKTACVITSEPPCLFCKSRGLACQSLSDTDALGPRPGPSSTSGHNIPGPGGPSPSGAESFKSYDATSPASVTASTSVSVTTSAISPSAASEVNRHRSEPAAVVHNGLVRPHPPPVPGHSPSGLNTLSLDPPRLEPNQEVVYALEDVPGRTAHAMALASEQDPYFLDAFRSVLLSEREGIDANFVQVYHGGPDQDDYPMHFLLLLDEFPDHKNEATAMASDSIERLVWPHGPALVRLYFRHVHAGFPVVHKTRFLRQYATSKLDIPSSLRGAVYALACVFWSQDAGLARIPCPFKQHELTNNAQEALRRELEAPNLSRLMSCLLLLHMKPPEIDSVETPYTWVMACQATSVAQMLGLHQDPDKWNIAPWEKRLRKKLWWATFYTDCWSAVAHGNPPHISYESFTTPPPDMDDLRSGEDIPDDLRYLIDPEDATFRVVDGARFLEQITVSREMRAILDCSHGVRSNTQTRQQLIPIRETLKEWPSLIPSCLAVRPYAHNGPLHISFFATQVLLWRGLMFPATRAAKVTPGSNLQRWLSTALAEFELFTTFMSYITEEELTSFWGRFARSQLILCGNFLIYLFLLASDPRDIEAAYRLLEKFHLSLQRLGATEDTAAQVFLRPVILRIDSFFMQATELIKHGRTVKLEPPVMTVPRGE</sequence>
<gene>
    <name evidence="5" type="ORF">FIE12Z_550</name>
</gene>
<reference evidence="5 6" key="1">
    <citation type="journal article" date="2018" name="PLoS Pathog.">
        <title>Evolution of structural diversity of trichothecenes, a family of toxins produced by plant pathogenic and entomopathogenic fungi.</title>
        <authorList>
            <person name="Proctor R.H."/>
            <person name="McCormick S.P."/>
            <person name="Kim H.S."/>
            <person name="Cardoza R.E."/>
            <person name="Stanley A.M."/>
            <person name="Lindo L."/>
            <person name="Kelly A."/>
            <person name="Brown D.W."/>
            <person name="Lee T."/>
            <person name="Vaughan M.M."/>
            <person name="Alexander N.J."/>
            <person name="Busman M."/>
            <person name="Gutierrez S."/>
        </authorList>
    </citation>
    <scope>NUCLEOTIDE SEQUENCE [LARGE SCALE GENOMIC DNA]</scope>
    <source>
        <strain evidence="5 6">NRRL 13405</strain>
    </source>
</reference>
<proteinExistence type="predicted"/>
<dbReference type="GO" id="GO:0001080">
    <property type="term" value="P:nitrogen catabolite activation of transcription from RNA polymerase II promoter"/>
    <property type="evidence" value="ECO:0007669"/>
    <property type="project" value="TreeGrafter"/>
</dbReference>
<feature type="region of interest" description="Disordered" evidence="3">
    <location>
        <begin position="165"/>
        <end position="192"/>
    </location>
</feature>
<evidence type="ECO:0000259" key="4">
    <source>
        <dbReference type="PROSITE" id="PS50048"/>
    </source>
</evidence>
<keyword evidence="6" id="KW-1185">Reference proteome</keyword>
<feature type="domain" description="Zn(2)-C6 fungal-type" evidence="4">
    <location>
        <begin position="54"/>
        <end position="83"/>
    </location>
</feature>
<dbReference type="GO" id="GO:0000981">
    <property type="term" value="F:DNA-binding transcription factor activity, RNA polymerase II-specific"/>
    <property type="evidence" value="ECO:0007669"/>
    <property type="project" value="InterPro"/>
</dbReference>
<protein>
    <submittedName>
        <fullName evidence="5">Transcriptional activator protein dal81</fullName>
    </submittedName>
</protein>
<evidence type="ECO:0000256" key="1">
    <source>
        <dbReference type="ARBA" id="ARBA00022723"/>
    </source>
</evidence>
<comment type="caution">
    <text evidence="5">The sequence shown here is derived from an EMBL/GenBank/DDBJ whole genome shotgun (WGS) entry which is preliminary data.</text>
</comment>
<dbReference type="PROSITE" id="PS50048">
    <property type="entry name" value="ZN2_CY6_FUNGAL_2"/>
    <property type="match status" value="1"/>
</dbReference>
<dbReference type="SMART" id="SM00906">
    <property type="entry name" value="Fungal_trans"/>
    <property type="match status" value="1"/>
</dbReference>
<dbReference type="PROSITE" id="PS00463">
    <property type="entry name" value="ZN2_CY6_FUNGAL_1"/>
    <property type="match status" value="1"/>
</dbReference>
<dbReference type="Pfam" id="PF04082">
    <property type="entry name" value="Fungal_trans"/>
    <property type="match status" value="1"/>
</dbReference>
<dbReference type="EMBL" id="PXXK01000009">
    <property type="protein sequence ID" value="RFN55297.1"/>
    <property type="molecule type" value="Genomic_DNA"/>
</dbReference>
<dbReference type="InterPro" id="IPR050797">
    <property type="entry name" value="Carb_Metab_Trans_Reg"/>
</dbReference>
<dbReference type="GO" id="GO:0006351">
    <property type="term" value="P:DNA-templated transcription"/>
    <property type="evidence" value="ECO:0007669"/>
    <property type="project" value="InterPro"/>
</dbReference>
<dbReference type="GO" id="GO:0008270">
    <property type="term" value="F:zinc ion binding"/>
    <property type="evidence" value="ECO:0007669"/>
    <property type="project" value="InterPro"/>
</dbReference>
<evidence type="ECO:0000256" key="3">
    <source>
        <dbReference type="SAM" id="MobiDB-lite"/>
    </source>
</evidence>
<dbReference type="CDD" id="cd00067">
    <property type="entry name" value="GAL4"/>
    <property type="match status" value="1"/>
</dbReference>
<dbReference type="InterPro" id="IPR036864">
    <property type="entry name" value="Zn2-C6_fun-type_DNA-bd_sf"/>
</dbReference>
<dbReference type="SUPFAM" id="SSF57701">
    <property type="entry name" value="Zn2/Cys6 DNA-binding domain"/>
    <property type="match status" value="1"/>
</dbReference>